<dbReference type="InterPro" id="IPR017970">
    <property type="entry name" value="Homeobox_CS"/>
</dbReference>
<evidence type="ECO:0000256" key="1">
    <source>
        <dbReference type="ARBA" id="ARBA00023125"/>
    </source>
</evidence>
<dbReference type="PROSITE" id="PS00027">
    <property type="entry name" value="HOMEOBOX_1"/>
    <property type="match status" value="1"/>
</dbReference>
<evidence type="ECO:0000256" key="3">
    <source>
        <dbReference type="ARBA" id="ARBA00023242"/>
    </source>
</evidence>
<comment type="caution">
    <text evidence="8">The sequence shown here is derived from an EMBL/GenBank/DDBJ whole genome shotgun (WGS) entry which is preliminary data.</text>
</comment>
<evidence type="ECO:0000256" key="4">
    <source>
        <dbReference type="PROSITE-ProRule" id="PRU00108"/>
    </source>
</evidence>
<dbReference type="EMBL" id="JARKIB010000001">
    <property type="protein sequence ID" value="KAJ7786508.1"/>
    <property type="molecule type" value="Genomic_DNA"/>
</dbReference>
<dbReference type="AlphaFoldDB" id="A0AAD7P3C2"/>
<sequence length="560" mass="61783">MSQATDTRWTDILRTIHRTGVSLQNICSPSPITLKPSNPLTLPTVTLPAPTSIHARLLDLGLDSAVVDDLSSIYARRSGELHASCQKGLRQALQDFARVNRHSDLSQWVDALVSTYTSRYLTALRSLEERALKVASNCKGQERKNRSTPKQERPAFNSEFTPFLQKYFEYNAYPSKADREAMAKKSFMEPRQIEVWFQNHRRRARQEGQALRKANPLDPVPLDMCMKSLEEEMATYMIPVGLRQSANDHEVSEAGSDDEDEDDEDFDDEPEVVDITNVLNPPAARHAYPLKFKDSRNMASTILWTQQFSFPTPVWPRKASKAAAARPLVTIEECTAAFASLHVYDSRKVLSPPFQSAMTVVPPTAPLPSFVRDKFVFSKVLATTSLNTVPAPPSRRHPFRSPSPFAQPAVLAPTPPRRKKVAGPPRRTPKRAANYRGASPATSETSTLRSVSPPSRFSSVAASSPPSRTPSLEWSGFSPSRTPSFGSSGFSSRSSSSSSSGPSTPTGSPSALPLEIVDSHLDLFGDSYASSSPIDDAPQHHSKQPQQHQFQFAFARYASG</sequence>
<dbReference type="Pfam" id="PF00046">
    <property type="entry name" value="Homeodomain"/>
    <property type="match status" value="1"/>
</dbReference>
<dbReference type="GO" id="GO:0000981">
    <property type="term" value="F:DNA-binding transcription factor activity, RNA polymerase II-specific"/>
    <property type="evidence" value="ECO:0007669"/>
    <property type="project" value="InterPro"/>
</dbReference>
<proteinExistence type="predicted"/>
<evidence type="ECO:0000256" key="6">
    <source>
        <dbReference type="SAM" id="MobiDB-lite"/>
    </source>
</evidence>
<dbReference type="GO" id="GO:0003677">
    <property type="term" value="F:DNA binding"/>
    <property type="evidence" value="ECO:0007669"/>
    <property type="project" value="UniProtKB-UniRule"/>
</dbReference>
<evidence type="ECO:0000256" key="2">
    <source>
        <dbReference type="ARBA" id="ARBA00023155"/>
    </source>
</evidence>
<reference evidence="8" key="1">
    <citation type="submission" date="2023-03" db="EMBL/GenBank/DDBJ databases">
        <title>Massive genome expansion in bonnet fungi (Mycena s.s.) driven by repeated elements and novel gene families across ecological guilds.</title>
        <authorList>
            <consortium name="Lawrence Berkeley National Laboratory"/>
            <person name="Harder C.B."/>
            <person name="Miyauchi S."/>
            <person name="Viragh M."/>
            <person name="Kuo A."/>
            <person name="Thoen E."/>
            <person name="Andreopoulos B."/>
            <person name="Lu D."/>
            <person name="Skrede I."/>
            <person name="Drula E."/>
            <person name="Henrissat B."/>
            <person name="Morin E."/>
            <person name="Kohler A."/>
            <person name="Barry K."/>
            <person name="LaButti K."/>
            <person name="Morin E."/>
            <person name="Salamov A."/>
            <person name="Lipzen A."/>
            <person name="Mereny Z."/>
            <person name="Hegedus B."/>
            <person name="Baldrian P."/>
            <person name="Stursova M."/>
            <person name="Weitz H."/>
            <person name="Taylor A."/>
            <person name="Grigoriev I.V."/>
            <person name="Nagy L.G."/>
            <person name="Martin F."/>
            <person name="Kauserud H."/>
        </authorList>
    </citation>
    <scope>NUCLEOTIDE SEQUENCE</scope>
    <source>
        <strain evidence="8">CBHHK182m</strain>
    </source>
</reference>
<dbReference type="SUPFAM" id="SSF46689">
    <property type="entry name" value="Homeodomain-like"/>
    <property type="match status" value="1"/>
</dbReference>
<organism evidence="8 9">
    <name type="scientific">Mycena metata</name>
    <dbReference type="NCBI Taxonomy" id="1033252"/>
    <lineage>
        <taxon>Eukaryota</taxon>
        <taxon>Fungi</taxon>
        <taxon>Dikarya</taxon>
        <taxon>Basidiomycota</taxon>
        <taxon>Agaricomycotina</taxon>
        <taxon>Agaricomycetes</taxon>
        <taxon>Agaricomycetidae</taxon>
        <taxon>Agaricales</taxon>
        <taxon>Marasmiineae</taxon>
        <taxon>Mycenaceae</taxon>
        <taxon>Mycena</taxon>
    </lineage>
</organism>
<keyword evidence="2 4" id="KW-0371">Homeobox</keyword>
<evidence type="ECO:0000256" key="5">
    <source>
        <dbReference type="RuleBase" id="RU000682"/>
    </source>
</evidence>
<evidence type="ECO:0000313" key="8">
    <source>
        <dbReference type="EMBL" id="KAJ7786508.1"/>
    </source>
</evidence>
<protein>
    <recommendedName>
        <fullName evidence="7">Homeobox domain-containing protein</fullName>
    </recommendedName>
</protein>
<dbReference type="InterPro" id="IPR009057">
    <property type="entry name" value="Homeodomain-like_sf"/>
</dbReference>
<feature type="compositionally biased region" description="Acidic residues" evidence="6">
    <location>
        <begin position="255"/>
        <end position="268"/>
    </location>
</feature>
<gene>
    <name evidence="8" type="ORF">B0H16DRAFT_1708666</name>
</gene>
<name>A0AAD7P3C2_9AGAR</name>
<feature type="compositionally biased region" description="Polar residues" evidence="6">
    <location>
        <begin position="440"/>
        <end position="449"/>
    </location>
</feature>
<keyword evidence="3 4" id="KW-0539">Nucleus</keyword>
<dbReference type="CDD" id="cd00086">
    <property type="entry name" value="homeodomain"/>
    <property type="match status" value="1"/>
</dbReference>
<feature type="region of interest" description="Disordered" evidence="6">
    <location>
        <begin position="387"/>
        <end position="547"/>
    </location>
</feature>
<feature type="domain" description="Homeobox" evidence="7">
    <location>
        <begin position="147"/>
        <end position="207"/>
    </location>
</feature>
<dbReference type="Gene3D" id="1.10.10.60">
    <property type="entry name" value="Homeodomain-like"/>
    <property type="match status" value="1"/>
</dbReference>
<dbReference type="SMART" id="SM00389">
    <property type="entry name" value="HOX"/>
    <property type="match status" value="1"/>
</dbReference>
<dbReference type="PROSITE" id="PS50071">
    <property type="entry name" value="HOMEOBOX_2"/>
    <property type="match status" value="1"/>
</dbReference>
<dbReference type="Proteomes" id="UP001215598">
    <property type="component" value="Unassembled WGS sequence"/>
</dbReference>
<keyword evidence="9" id="KW-1185">Reference proteome</keyword>
<evidence type="ECO:0000313" key="9">
    <source>
        <dbReference type="Proteomes" id="UP001215598"/>
    </source>
</evidence>
<keyword evidence="1 4" id="KW-0238">DNA-binding</keyword>
<dbReference type="GO" id="GO:0005634">
    <property type="term" value="C:nucleus"/>
    <property type="evidence" value="ECO:0007669"/>
    <property type="project" value="UniProtKB-SubCell"/>
</dbReference>
<feature type="DNA-binding region" description="Homeobox" evidence="4">
    <location>
        <begin position="149"/>
        <end position="208"/>
    </location>
</feature>
<dbReference type="InterPro" id="IPR001356">
    <property type="entry name" value="HD"/>
</dbReference>
<feature type="region of interest" description="Disordered" evidence="6">
    <location>
        <begin position="244"/>
        <end position="268"/>
    </location>
</feature>
<evidence type="ECO:0000259" key="7">
    <source>
        <dbReference type="PROSITE" id="PS50071"/>
    </source>
</evidence>
<feature type="compositionally biased region" description="Low complexity" evidence="6">
    <location>
        <begin position="450"/>
        <end position="510"/>
    </location>
</feature>
<comment type="subcellular location">
    <subcellularLocation>
        <location evidence="4 5">Nucleus</location>
    </subcellularLocation>
</comment>
<accession>A0AAD7P3C2</accession>